<keyword evidence="3" id="KW-1185">Reference proteome</keyword>
<gene>
    <name evidence="2" type="ORF">D4A81_09360</name>
</gene>
<evidence type="ECO:0000313" key="3">
    <source>
        <dbReference type="Proteomes" id="UP000265562"/>
    </source>
</evidence>
<organism evidence="2 3">
    <name type="scientific">Lachnoanaerobaculum umeaense</name>
    <dbReference type="NCBI Taxonomy" id="617123"/>
    <lineage>
        <taxon>Bacteria</taxon>
        <taxon>Bacillati</taxon>
        <taxon>Bacillota</taxon>
        <taxon>Clostridia</taxon>
        <taxon>Lachnospirales</taxon>
        <taxon>Lachnospiraceae</taxon>
        <taxon>Lachnoanaerobaculum</taxon>
    </lineage>
</organism>
<name>A0A385Q3E1_9FIRM</name>
<dbReference type="Pfam" id="PF03050">
    <property type="entry name" value="DDE_Tnp_IS66"/>
    <property type="match status" value="1"/>
</dbReference>
<evidence type="ECO:0000313" key="2">
    <source>
        <dbReference type="EMBL" id="AYB00128.1"/>
    </source>
</evidence>
<dbReference type="OrthoDB" id="9760067at2"/>
<dbReference type="EMBL" id="CP032364">
    <property type="protein sequence ID" value="AYB00128.1"/>
    <property type="molecule type" value="Genomic_DNA"/>
</dbReference>
<reference evidence="2 3" key="1">
    <citation type="submission" date="2018-09" db="EMBL/GenBank/DDBJ databases">
        <title>Genome sequencing of Lachnoanaerobaculum umeaense DSM 23576.</title>
        <authorList>
            <person name="Kook J.-K."/>
            <person name="Park S.-N."/>
            <person name="Lim Y.K."/>
        </authorList>
    </citation>
    <scope>NUCLEOTIDE SEQUENCE [LARGE SCALE GENOMIC DNA]</scope>
    <source>
        <strain evidence="3">DSM 23576 \ CCUG 58757</strain>
    </source>
</reference>
<dbReference type="PANTHER" id="PTHR33678:SF1">
    <property type="entry name" value="BLL1576 PROTEIN"/>
    <property type="match status" value="1"/>
</dbReference>
<dbReference type="InterPro" id="IPR004291">
    <property type="entry name" value="Transposase_IS66_central"/>
</dbReference>
<sequence length="123" mass="13752">MSQIESKILPKSLIGKAITYAINQKEYLENFLKDGRIQLSNNLVTQSVKPFVIGRSNWLFANTPNGANASTIIYSIIQSAILNNLIPQKYLTFVFDTIQSGREASSLVPWSDEIPESCKNKKS</sequence>
<accession>A0A385Q3E1</accession>
<protein>
    <recommendedName>
        <fullName evidence="1">Transposase IS66 central domain-containing protein</fullName>
    </recommendedName>
</protein>
<dbReference type="InterPro" id="IPR052344">
    <property type="entry name" value="Transposase-related"/>
</dbReference>
<dbReference type="AlphaFoldDB" id="A0A385Q3E1"/>
<dbReference type="PANTHER" id="PTHR33678">
    <property type="entry name" value="BLL1576 PROTEIN"/>
    <property type="match status" value="1"/>
</dbReference>
<feature type="domain" description="Transposase IS66 central" evidence="1">
    <location>
        <begin position="3"/>
        <end position="68"/>
    </location>
</feature>
<evidence type="ECO:0000259" key="1">
    <source>
        <dbReference type="Pfam" id="PF03050"/>
    </source>
</evidence>
<proteinExistence type="predicted"/>
<dbReference type="KEGG" id="lua:D4A81_09360"/>
<dbReference type="Proteomes" id="UP000265562">
    <property type="component" value="Chromosome"/>
</dbReference>